<proteinExistence type="predicted"/>
<dbReference type="Proteomes" id="UP000023464">
    <property type="component" value="Unassembled WGS sequence"/>
</dbReference>
<dbReference type="PATRIC" id="fig|1393736.3.peg.2799"/>
<accession>A0A022PGN7</accession>
<gene>
    <name evidence="1" type="ORF">BA1DRAFT_02735</name>
</gene>
<name>A0A022PGN7_9GAMM</name>
<dbReference type="EMBL" id="JFGV01000040">
    <property type="protein sequence ID" value="EYU14709.1"/>
    <property type="molecule type" value="Genomic_DNA"/>
</dbReference>
<organism evidence="1 2">
    <name type="scientific">Photorhabdus aegyptia</name>
    <dbReference type="NCBI Taxonomy" id="2805098"/>
    <lineage>
        <taxon>Bacteria</taxon>
        <taxon>Pseudomonadati</taxon>
        <taxon>Pseudomonadota</taxon>
        <taxon>Gammaproteobacteria</taxon>
        <taxon>Enterobacterales</taxon>
        <taxon>Morganellaceae</taxon>
        <taxon>Photorhabdus</taxon>
    </lineage>
</organism>
<keyword evidence="2" id="KW-1185">Reference proteome</keyword>
<reference evidence="1 2" key="1">
    <citation type="submission" date="2014-03" db="EMBL/GenBank/DDBJ databases">
        <title>Draft Genome of Photorhabdus luminescens BA1, an Egyptian Isolate.</title>
        <authorList>
            <person name="Ghazal S."/>
            <person name="Hurst S.G.IV."/>
            <person name="Morris K."/>
            <person name="Thomas K."/>
            <person name="Tisa L.S."/>
        </authorList>
    </citation>
    <scope>NUCLEOTIDE SEQUENCE [LARGE SCALE GENOMIC DNA]</scope>
    <source>
        <strain evidence="1 2">BA1</strain>
    </source>
</reference>
<sequence length="226" mass="25930">MLSEEGGIRFNSFLHTSPGNGVFMYTNNCYDKYLYTKHPFKGFYSRDNEMDMLTAINKLDEFSKMGRAVFLLQDLEVIFADETSRTLQKSIDRLIKAGLLLRITKGVYVYTRASMGSYPLETIAKNIRRGEYNYISLESALSQYGFISQIPIDRLTIMSTGRAGEFKTPWGVIEITHTSREPSEILKATLESRGPLRIAKKETALRDQKRVGRNMHLVQLEELNYV</sequence>
<dbReference type="InterPro" id="IPR059220">
    <property type="entry name" value="AbiEi"/>
</dbReference>
<evidence type="ECO:0000313" key="1">
    <source>
        <dbReference type="EMBL" id="EYU14709.1"/>
    </source>
</evidence>
<dbReference type="AlphaFoldDB" id="A0A022PGN7"/>
<comment type="caution">
    <text evidence="1">The sequence shown here is derived from an EMBL/GenBank/DDBJ whole genome shotgun (WGS) entry which is preliminary data.</text>
</comment>
<evidence type="ECO:0000313" key="2">
    <source>
        <dbReference type="Proteomes" id="UP000023464"/>
    </source>
</evidence>
<dbReference type="NCBIfam" id="NF047376">
    <property type="entry name" value="TAA_AbiEi"/>
    <property type="match status" value="1"/>
</dbReference>
<protein>
    <submittedName>
        <fullName evidence="1">Uncharacterized protein</fullName>
    </submittedName>
</protein>